<evidence type="ECO:0000313" key="2">
    <source>
        <dbReference type="EMBL" id="KZS46748.1"/>
    </source>
</evidence>
<evidence type="ECO:0000313" key="3">
    <source>
        <dbReference type="Proteomes" id="UP000076796"/>
    </source>
</evidence>
<evidence type="ECO:0008006" key="4">
    <source>
        <dbReference type="Google" id="ProtNLM"/>
    </source>
</evidence>
<sequence length="465" mass="51136">MFEKEERMLKEMNKSAEVSTEAVTDEALDAAVRSGMRRGRRHRRLRARLVSFSAVMVTVAAALLLAVWGGDESGLKPKEQMAAQGPYPPLTGFDFGEDITLNTANKYGMIQPVNQSVTKGDYTVTVNGVLVGSQRMDVFYTVQNMAEDPADLKRVVLKHPGSSDPLPYSVGSSGGNKLAPGVLHRSQLDVQTNEDTPLPQELTFSFILAPYSTNTVYESSAENEQVIDINVSIDVQTAQKYLTTIPINKMLQIEKQRFYLKEAVLSPAGIVVKANIPSSNTMKVSGLWGVYLETVVNGEKIRLNSDSAFLPGAGGGDMTYFFESNILEKPESIMLKADGFQAVDPSTMQLVVDTEKGKVIRSPDGDIQFGEYTKHMLTLEYEERADRHMGSVSIEPEFVDGEGNKHMINEDAGGVNSSSHSSSDTGISRITQYIYLKPQEYPQPLTFTLSSYPGVMEQAFEVPIQ</sequence>
<protein>
    <recommendedName>
        <fullName evidence="4">DUF4179 domain-containing protein</fullName>
    </recommendedName>
</protein>
<dbReference type="OrthoDB" id="2666125at2"/>
<comment type="caution">
    <text evidence="2">The sequence shown here is derived from an EMBL/GenBank/DDBJ whole genome shotgun (WGS) entry which is preliminary data.</text>
</comment>
<dbReference type="EMBL" id="LWMH01000001">
    <property type="protein sequence ID" value="KZS46748.1"/>
    <property type="molecule type" value="Genomic_DNA"/>
</dbReference>
<dbReference type="GeneID" id="97557903"/>
<evidence type="ECO:0000256" key="1">
    <source>
        <dbReference type="SAM" id="Phobius"/>
    </source>
</evidence>
<keyword evidence="1" id="KW-0812">Transmembrane</keyword>
<keyword evidence="1" id="KW-0472">Membrane</keyword>
<reference evidence="2" key="1">
    <citation type="journal article" date="2016" name="Genome Announc.">
        <title>Draft genomes of two strains of Paenibacillus glucanolyticus with capability to degrade lignocellulose.</title>
        <authorList>
            <person name="Mathews S.L."/>
            <person name="Pawlak J."/>
            <person name="Grunden A.M."/>
        </authorList>
    </citation>
    <scope>NUCLEOTIDE SEQUENCE [LARGE SCALE GENOMIC DNA]</scope>
    <source>
        <strain evidence="2">SLM1</strain>
    </source>
</reference>
<accession>A0A163JR73</accession>
<keyword evidence="3" id="KW-1185">Reference proteome</keyword>
<dbReference type="STRING" id="59843.A3958_12445"/>
<name>A0A163JR73_9BACL</name>
<dbReference type="RefSeq" id="WP_006207987.1">
    <property type="nucleotide sequence ID" value="NZ_CP147845.1"/>
</dbReference>
<organism evidence="2 3">
    <name type="scientific">Paenibacillus glucanolyticus</name>
    <dbReference type="NCBI Taxonomy" id="59843"/>
    <lineage>
        <taxon>Bacteria</taxon>
        <taxon>Bacillati</taxon>
        <taxon>Bacillota</taxon>
        <taxon>Bacilli</taxon>
        <taxon>Bacillales</taxon>
        <taxon>Paenibacillaceae</taxon>
        <taxon>Paenibacillus</taxon>
    </lineage>
</organism>
<keyword evidence="1" id="KW-1133">Transmembrane helix</keyword>
<gene>
    <name evidence="2" type="ORF">AWU65_12865</name>
</gene>
<proteinExistence type="predicted"/>
<dbReference type="AlphaFoldDB" id="A0A163JR73"/>
<feature type="transmembrane region" description="Helical" evidence="1">
    <location>
        <begin position="47"/>
        <end position="68"/>
    </location>
</feature>
<dbReference type="Proteomes" id="UP000076796">
    <property type="component" value="Unassembled WGS sequence"/>
</dbReference>